<protein>
    <submittedName>
        <fullName evidence="2">Uncharacterized protein</fullName>
    </submittedName>
</protein>
<feature type="region of interest" description="Disordered" evidence="1">
    <location>
        <begin position="110"/>
        <end position="130"/>
    </location>
</feature>
<gene>
    <name evidence="2" type="ORF">DPMN_134150</name>
</gene>
<dbReference type="AlphaFoldDB" id="A0A9D4FZ86"/>
<keyword evidence="3" id="KW-1185">Reference proteome</keyword>
<reference evidence="2" key="2">
    <citation type="submission" date="2020-11" db="EMBL/GenBank/DDBJ databases">
        <authorList>
            <person name="McCartney M.A."/>
            <person name="Auch B."/>
            <person name="Kono T."/>
            <person name="Mallez S."/>
            <person name="Becker A."/>
            <person name="Gohl D.M."/>
            <person name="Silverstein K.A.T."/>
            <person name="Koren S."/>
            <person name="Bechman K.B."/>
            <person name="Herman A."/>
            <person name="Abrahante J.E."/>
            <person name="Garbe J."/>
        </authorList>
    </citation>
    <scope>NUCLEOTIDE SEQUENCE</scope>
    <source>
        <strain evidence="2">Duluth1</strain>
        <tissue evidence="2">Whole animal</tissue>
    </source>
</reference>
<feature type="compositionally biased region" description="Acidic residues" evidence="1">
    <location>
        <begin position="67"/>
        <end position="81"/>
    </location>
</feature>
<dbReference type="EMBL" id="JAIWYP010000006">
    <property type="protein sequence ID" value="KAH3805841.1"/>
    <property type="molecule type" value="Genomic_DNA"/>
</dbReference>
<name>A0A9D4FZ86_DREPO</name>
<dbReference type="Proteomes" id="UP000828390">
    <property type="component" value="Unassembled WGS sequence"/>
</dbReference>
<feature type="compositionally biased region" description="Acidic residues" evidence="1">
    <location>
        <begin position="30"/>
        <end position="60"/>
    </location>
</feature>
<accession>A0A9D4FZ86</accession>
<evidence type="ECO:0000313" key="3">
    <source>
        <dbReference type="Proteomes" id="UP000828390"/>
    </source>
</evidence>
<sequence>MWTKNVTSRTIFVAFAIIGKYDNDDGGSSCDDDDDDDDNGNSCDYDDDDDDDDDNYDDCDMMNNDVVDNDNADNHDNDDDYNNYHDDLNDDEIDKFNCGQQWAALAPHLSSSLAERPGNNKSRRQQETCSNDMEISFGMETEIDPDILQEDLQRLTHAEKSSTV</sequence>
<reference evidence="2" key="1">
    <citation type="journal article" date="2019" name="bioRxiv">
        <title>The Genome of the Zebra Mussel, Dreissena polymorpha: A Resource for Invasive Species Research.</title>
        <authorList>
            <person name="McCartney M.A."/>
            <person name="Auch B."/>
            <person name="Kono T."/>
            <person name="Mallez S."/>
            <person name="Zhang Y."/>
            <person name="Obille A."/>
            <person name="Becker A."/>
            <person name="Abrahante J.E."/>
            <person name="Garbe J."/>
            <person name="Badalamenti J.P."/>
            <person name="Herman A."/>
            <person name="Mangelson H."/>
            <person name="Liachko I."/>
            <person name="Sullivan S."/>
            <person name="Sone E.D."/>
            <person name="Koren S."/>
            <person name="Silverstein K.A.T."/>
            <person name="Beckman K.B."/>
            <person name="Gohl D.M."/>
        </authorList>
    </citation>
    <scope>NUCLEOTIDE SEQUENCE</scope>
    <source>
        <strain evidence="2">Duluth1</strain>
        <tissue evidence="2">Whole animal</tissue>
    </source>
</reference>
<organism evidence="2 3">
    <name type="scientific">Dreissena polymorpha</name>
    <name type="common">Zebra mussel</name>
    <name type="synonym">Mytilus polymorpha</name>
    <dbReference type="NCBI Taxonomy" id="45954"/>
    <lineage>
        <taxon>Eukaryota</taxon>
        <taxon>Metazoa</taxon>
        <taxon>Spiralia</taxon>
        <taxon>Lophotrochozoa</taxon>
        <taxon>Mollusca</taxon>
        <taxon>Bivalvia</taxon>
        <taxon>Autobranchia</taxon>
        <taxon>Heteroconchia</taxon>
        <taxon>Euheterodonta</taxon>
        <taxon>Imparidentia</taxon>
        <taxon>Neoheterodontei</taxon>
        <taxon>Myida</taxon>
        <taxon>Dreissenoidea</taxon>
        <taxon>Dreissenidae</taxon>
        <taxon>Dreissena</taxon>
    </lineage>
</organism>
<evidence type="ECO:0000256" key="1">
    <source>
        <dbReference type="SAM" id="MobiDB-lite"/>
    </source>
</evidence>
<proteinExistence type="predicted"/>
<comment type="caution">
    <text evidence="2">The sequence shown here is derived from an EMBL/GenBank/DDBJ whole genome shotgun (WGS) entry which is preliminary data.</text>
</comment>
<feature type="region of interest" description="Disordered" evidence="1">
    <location>
        <begin position="24"/>
        <end position="90"/>
    </location>
</feature>
<evidence type="ECO:0000313" key="2">
    <source>
        <dbReference type="EMBL" id="KAH3805841.1"/>
    </source>
</evidence>